<feature type="transmembrane region" description="Helical" evidence="2">
    <location>
        <begin position="57"/>
        <end position="80"/>
    </location>
</feature>
<evidence type="ECO:0000256" key="2">
    <source>
        <dbReference type="SAM" id="Phobius"/>
    </source>
</evidence>
<protein>
    <submittedName>
        <fullName evidence="3">H+/gluconate symporter</fullName>
    </submittedName>
</protein>
<feature type="transmembrane region" description="Helical" evidence="2">
    <location>
        <begin position="100"/>
        <end position="130"/>
    </location>
</feature>
<dbReference type="PANTHER" id="PTHR30354:SF7">
    <property type="entry name" value="BLL7963 PROTEIN"/>
    <property type="match status" value="1"/>
</dbReference>
<evidence type="ECO:0000313" key="4">
    <source>
        <dbReference type="Proteomes" id="UP000199163"/>
    </source>
</evidence>
<dbReference type="Pfam" id="PF02447">
    <property type="entry name" value="GntP_permease"/>
    <property type="match status" value="1"/>
</dbReference>
<gene>
    <name evidence="3" type="ORF">SAMN05192534_11075</name>
</gene>
<dbReference type="InterPro" id="IPR003474">
    <property type="entry name" value="Glcn_transporter"/>
</dbReference>
<feature type="transmembrane region" description="Helical" evidence="2">
    <location>
        <begin position="248"/>
        <end position="268"/>
    </location>
</feature>
<feature type="region of interest" description="Disordered" evidence="1">
    <location>
        <begin position="214"/>
        <end position="241"/>
    </location>
</feature>
<feature type="transmembrane region" description="Helical" evidence="2">
    <location>
        <begin position="274"/>
        <end position="295"/>
    </location>
</feature>
<keyword evidence="2" id="KW-0472">Membrane</keyword>
<evidence type="ECO:0000256" key="1">
    <source>
        <dbReference type="SAM" id="MobiDB-lite"/>
    </source>
</evidence>
<feature type="transmembrane region" description="Helical" evidence="2">
    <location>
        <begin position="181"/>
        <end position="203"/>
    </location>
</feature>
<dbReference type="PANTHER" id="PTHR30354">
    <property type="entry name" value="GNT FAMILY GLUCONATE TRANSPORTER"/>
    <property type="match status" value="1"/>
</dbReference>
<feature type="transmembrane region" description="Helical" evidence="2">
    <location>
        <begin position="307"/>
        <end position="326"/>
    </location>
</feature>
<dbReference type="GO" id="GO:0005886">
    <property type="term" value="C:plasma membrane"/>
    <property type="evidence" value="ECO:0007669"/>
    <property type="project" value="TreeGrafter"/>
</dbReference>
<sequence length="449" mass="47017">MDIVGTAGLIISLALLIYLTMKGVNIVIAALICSVLTAVTGGLNLQTAMMENYMNGFTDYFASWFLVFLLGAIFGKVMQVTKSAEAIAQWIQRTLGTKRAVFAVVAAAAIMTYGGVSLFVVGFAVYPIAVSLFRAANLPHRFIPAALVFGSISFTMTAPGSPEIQNIIPTEHFGTTPAAGGWIGVVSALLIMVAGGLWLSLLVKKAVKNGETFELPGENSSRNEMAAAVEKAEEPEQTPDRKQELPNVFAALLPLLVVIGALNILSMFMNPTAALLVALVAGITLVCTLMFRFLHAFWDSMASGTQNALVALANTCAVVGFGSVAAQVSAFSRVVDGLVNMPGPPLLGLAIGVTVICGITGSASGGLGIALPILAPIYLGQGVHPGDMHRVSALASGGIDSLPHNGYVVTTIRVICGESHARAYKPIFLLSVVVPCIVLFLAVFLYTIF</sequence>
<reference evidence="3 4" key="1">
    <citation type="submission" date="2016-10" db="EMBL/GenBank/DDBJ databases">
        <authorList>
            <person name="de Groot N.N."/>
        </authorList>
    </citation>
    <scope>NUCLEOTIDE SEQUENCE [LARGE SCALE GENOMIC DNA]</scope>
    <source>
        <strain evidence="3 4">DSM 21632</strain>
    </source>
</reference>
<evidence type="ECO:0000313" key="3">
    <source>
        <dbReference type="EMBL" id="SDH73587.1"/>
    </source>
</evidence>
<accession>A0A1G8EUU3</accession>
<feature type="transmembrane region" description="Helical" evidence="2">
    <location>
        <begin position="26"/>
        <end position="45"/>
    </location>
</feature>
<feature type="transmembrane region" description="Helical" evidence="2">
    <location>
        <begin position="346"/>
        <end position="379"/>
    </location>
</feature>
<dbReference type="RefSeq" id="WP_175487454.1">
    <property type="nucleotide sequence ID" value="NZ_FNDK01000010.1"/>
</dbReference>
<keyword evidence="2" id="KW-1133">Transmembrane helix</keyword>
<feature type="compositionally biased region" description="Basic and acidic residues" evidence="1">
    <location>
        <begin position="230"/>
        <end position="241"/>
    </location>
</feature>
<keyword evidence="2" id="KW-0812">Transmembrane</keyword>
<feature type="transmembrane region" description="Helical" evidence="2">
    <location>
        <begin position="427"/>
        <end position="448"/>
    </location>
</feature>
<dbReference type="GO" id="GO:0015128">
    <property type="term" value="F:gluconate transmembrane transporter activity"/>
    <property type="evidence" value="ECO:0007669"/>
    <property type="project" value="InterPro"/>
</dbReference>
<dbReference type="Proteomes" id="UP000199163">
    <property type="component" value="Unassembled WGS sequence"/>
</dbReference>
<keyword evidence="4" id="KW-1185">Reference proteome</keyword>
<dbReference type="EMBL" id="FNDK01000010">
    <property type="protein sequence ID" value="SDH73587.1"/>
    <property type="molecule type" value="Genomic_DNA"/>
</dbReference>
<organism evidence="3 4">
    <name type="scientific">Alteribacillus persepolensis</name>
    <dbReference type="NCBI Taxonomy" id="568899"/>
    <lineage>
        <taxon>Bacteria</taxon>
        <taxon>Bacillati</taxon>
        <taxon>Bacillota</taxon>
        <taxon>Bacilli</taxon>
        <taxon>Bacillales</taxon>
        <taxon>Bacillaceae</taxon>
        <taxon>Alteribacillus</taxon>
    </lineage>
</organism>
<dbReference type="STRING" id="568899.SAMN05192534_11075"/>
<name>A0A1G8EUU3_9BACI</name>
<dbReference type="AlphaFoldDB" id="A0A1G8EUU3"/>
<proteinExistence type="predicted"/>